<evidence type="ECO:0000313" key="2">
    <source>
        <dbReference type="EMBL" id="AAN52947.1"/>
    </source>
</evidence>
<dbReference type="OrthoDB" id="6400154at2"/>
<dbReference type="HOGENOM" id="CLU_1081211_0_0_6"/>
<keyword evidence="3" id="KW-1185">Reference proteome</keyword>
<keyword evidence="2" id="KW-0614">Plasmid</keyword>
<feature type="chain" id="PRO_5004304775" evidence="1">
    <location>
        <begin position="24"/>
        <end position="239"/>
    </location>
</feature>
<reference evidence="2 3" key="1">
    <citation type="journal article" date="2002" name="Nat. Biotechnol.">
        <title>Genome sequence of the dissimilatory metal ion-reducing bacterium Shewanella oneidensis.</title>
        <authorList>
            <person name="Heidelberg J.F."/>
            <person name="Paulsen I.T."/>
            <person name="Nelson K.E."/>
            <person name="Gaidos E.J."/>
            <person name="Nelson W.C."/>
            <person name="Read T.D."/>
            <person name="Eisen J.A."/>
            <person name="Seshadri R."/>
            <person name="Ward N."/>
            <person name="Methe B."/>
            <person name="Clayton R.A."/>
            <person name="Meyer T."/>
            <person name="Tsapin A."/>
            <person name="Scott J."/>
            <person name="Beanan M."/>
            <person name="Brinkac L."/>
            <person name="Daugherty S."/>
            <person name="DeBoy R.T."/>
            <person name="Dodson R.J."/>
            <person name="Durkin A.S."/>
            <person name="Haft D.H."/>
            <person name="Kolonay J.F."/>
            <person name="Madupu R."/>
            <person name="Peterson J.D."/>
            <person name="Umayam L.A."/>
            <person name="White O."/>
            <person name="Wolf A.M."/>
            <person name="Vamathevan J."/>
            <person name="Weidman J."/>
            <person name="Impraim M."/>
            <person name="Lee K."/>
            <person name="Berry K."/>
            <person name="Lee C."/>
            <person name="Mueller J."/>
            <person name="Khouri H."/>
            <person name="Gill J."/>
            <person name="Utterback T.R."/>
            <person name="McDonald L.A."/>
            <person name="Feldblyum T.V."/>
            <person name="Smith H.O."/>
            <person name="Venter J.C."/>
            <person name="Nealson K.H."/>
            <person name="Fraser C.M."/>
        </authorList>
    </citation>
    <scope>NUCLEOTIDE SEQUENCE [LARGE SCALE GENOMIC DNA]</scope>
    <source>
        <strain evidence="3">ATCC 700550 / JCM 31522 / CIP 106686 / LMG 19005 / NCIMB 14063 / MR-1</strain>
    </source>
</reference>
<sequence>MLIKRYAQILWISGFLLSNTACARDPWNDKEQKPDIRPFEVPRLQGDTQYQDPIPSLLPAPEIDPDSIYTAALNCYPEESKFKVDVDLVAGYRRVSDQYDTSGWPALSEHYIGVVGKIPLLSDSEDSRARDREYLRRTRTAEAVAGFAQALANRNFAYREIGLYMALEARAIVRVGKGIAPTEEQITMMEKVAEAQRNVTKYSAEAVQFRLAIIAMCDDQKAPVLNDYLKQIAFLPKAK</sequence>
<accession>Q8E8A1</accession>
<dbReference type="RefSeq" id="WP_011074348.1">
    <property type="nucleotide sequence ID" value="NC_004349.1"/>
</dbReference>
<gene>
    <name evidence="2" type="ordered locus">SO_A0008</name>
</gene>
<protein>
    <submittedName>
        <fullName evidence="2">Conserved hypothetical periplasmic protein</fullName>
    </submittedName>
</protein>
<dbReference type="AlphaFoldDB" id="Q8E8A1"/>
<dbReference type="PATRIC" id="fig|211586.12.peg.4622"/>
<dbReference type="BioCyc" id="SONE211586:G1GMP-4411-MONOMER"/>
<name>Q8E8A1_SHEON</name>
<dbReference type="Proteomes" id="UP000008186">
    <property type="component" value="Plasmid megaplasmid"/>
</dbReference>
<evidence type="ECO:0000256" key="1">
    <source>
        <dbReference type="SAM" id="SignalP"/>
    </source>
</evidence>
<dbReference type="KEGG" id="son:SO_A0008"/>
<organism evidence="2 3">
    <name type="scientific">Shewanella oneidensis (strain ATCC 700550 / JCM 31522 / CIP 106686 / LMG 19005 / NCIMB 14063 / MR-1)</name>
    <dbReference type="NCBI Taxonomy" id="211586"/>
    <lineage>
        <taxon>Bacteria</taxon>
        <taxon>Pseudomonadati</taxon>
        <taxon>Pseudomonadota</taxon>
        <taxon>Gammaproteobacteria</taxon>
        <taxon>Alteromonadales</taxon>
        <taxon>Shewanellaceae</taxon>
        <taxon>Shewanella</taxon>
    </lineage>
</organism>
<feature type="signal peptide" evidence="1">
    <location>
        <begin position="1"/>
        <end position="23"/>
    </location>
</feature>
<evidence type="ECO:0000313" key="3">
    <source>
        <dbReference type="Proteomes" id="UP000008186"/>
    </source>
</evidence>
<keyword evidence="1" id="KW-0732">Signal</keyword>
<geneLocation type="plasmid" evidence="2 3">
    <name>megaplasmid</name>
</geneLocation>
<dbReference type="EMBL" id="AE014300">
    <property type="protein sequence ID" value="AAN52947.1"/>
    <property type="molecule type" value="Genomic_DNA"/>
</dbReference>
<proteinExistence type="predicted"/>